<accession>A0AAD9LWP7</accession>
<protein>
    <submittedName>
        <fullName evidence="2">Uncharacterized protein</fullName>
    </submittedName>
</protein>
<organism evidence="2 3">
    <name type="scientific">Colletotrichum zoysiae</name>
    <dbReference type="NCBI Taxonomy" id="1216348"/>
    <lineage>
        <taxon>Eukaryota</taxon>
        <taxon>Fungi</taxon>
        <taxon>Dikarya</taxon>
        <taxon>Ascomycota</taxon>
        <taxon>Pezizomycotina</taxon>
        <taxon>Sordariomycetes</taxon>
        <taxon>Hypocreomycetidae</taxon>
        <taxon>Glomerellales</taxon>
        <taxon>Glomerellaceae</taxon>
        <taxon>Colletotrichum</taxon>
        <taxon>Colletotrichum graminicola species complex</taxon>
    </lineage>
</organism>
<proteinExistence type="predicted"/>
<dbReference type="EMBL" id="MU843135">
    <property type="protein sequence ID" value="KAK2021120.1"/>
    <property type="molecule type" value="Genomic_DNA"/>
</dbReference>
<keyword evidence="3" id="KW-1185">Reference proteome</keyword>
<feature type="chain" id="PRO_5041976126" evidence="1">
    <location>
        <begin position="21"/>
        <end position="179"/>
    </location>
</feature>
<evidence type="ECO:0000313" key="3">
    <source>
        <dbReference type="Proteomes" id="UP001232148"/>
    </source>
</evidence>
<dbReference type="Proteomes" id="UP001232148">
    <property type="component" value="Unassembled WGS sequence"/>
</dbReference>
<evidence type="ECO:0000313" key="2">
    <source>
        <dbReference type="EMBL" id="KAK2021120.1"/>
    </source>
</evidence>
<keyword evidence="1" id="KW-0732">Signal</keyword>
<evidence type="ECO:0000256" key="1">
    <source>
        <dbReference type="SAM" id="SignalP"/>
    </source>
</evidence>
<comment type="caution">
    <text evidence="2">The sequence shown here is derived from an EMBL/GenBank/DDBJ whole genome shotgun (WGS) entry which is preliminary data.</text>
</comment>
<feature type="signal peptide" evidence="1">
    <location>
        <begin position="1"/>
        <end position="20"/>
    </location>
</feature>
<dbReference type="AlphaFoldDB" id="A0AAD9LWP7"/>
<gene>
    <name evidence="2" type="ORF">LX32DRAFT_605343</name>
</gene>
<name>A0AAD9LWP7_9PEZI</name>
<sequence length="179" mass="17683">MLPPFFLVLFGGILLIAAQAEDAPTLKSLGSLPTLRISRSGLPVNSAAVNGACDARSVRCNGRCVPLGSNCCPGETCTADGVCSGRADHAPDCDPGTAACGSRCMPTDAVCCDDGSYCDAGETCVEGGSCRGSTTPNMPQATTAGLGATMSASAGAPRGAYVNHAALAVGLCAAVPLVI</sequence>
<reference evidence="2" key="1">
    <citation type="submission" date="2021-06" db="EMBL/GenBank/DDBJ databases">
        <title>Comparative genomics, transcriptomics and evolutionary studies reveal genomic signatures of adaptation to plant cell wall in hemibiotrophic fungi.</title>
        <authorList>
            <consortium name="DOE Joint Genome Institute"/>
            <person name="Baroncelli R."/>
            <person name="Diaz J.F."/>
            <person name="Benocci T."/>
            <person name="Peng M."/>
            <person name="Battaglia E."/>
            <person name="Haridas S."/>
            <person name="Andreopoulos W."/>
            <person name="Labutti K."/>
            <person name="Pangilinan J."/>
            <person name="Floch G.L."/>
            <person name="Makela M.R."/>
            <person name="Henrissat B."/>
            <person name="Grigoriev I.V."/>
            <person name="Crouch J.A."/>
            <person name="De Vries R.P."/>
            <person name="Sukno S.A."/>
            <person name="Thon M.R."/>
        </authorList>
    </citation>
    <scope>NUCLEOTIDE SEQUENCE</scope>
    <source>
        <strain evidence="2">MAFF235873</strain>
    </source>
</reference>